<evidence type="ECO:0000259" key="2">
    <source>
        <dbReference type="Pfam" id="PF03795"/>
    </source>
</evidence>
<keyword evidence="4" id="KW-1185">Reference proteome</keyword>
<reference evidence="3 4" key="1">
    <citation type="submission" date="2020-08" db="EMBL/GenBank/DDBJ databases">
        <title>Genomic Encyclopedia of Type Strains, Phase IV (KMG-IV): sequencing the most valuable type-strain genomes for metagenomic binning, comparative biology and taxonomic classification.</title>
        <authorList>
            <person name="Goeker M."/>
        </authorList>
    </citation>
    <scope>NUCLEOTIDE SEQUENCE [LARGE SCALE GENOMIC DNA]</scope>
    <source>
        <strain evidence="3 4">DSM 16268</strain>
    </source>
</reference>
<dbReference type="Pfam" id="PF03795">
    <property type="entry name" value="YCII"/>
    <property type="match status" value="1"/>
</dbReference>
<proteinExistence type="inferred from homology"/>
<dbReference type="InterPro" id="IPR005545">
    <property type="entry name" value="YCII"/>
</dbReference>
<comment type="caution">
    <text evidence="3">The sequence shown here is derived from an EMBL/GenBank/DDBJ whole genome shotgun (WGS) entry which is preliminary data.</text>
</comment>
<dbReference type="Gene3D" id="3.30.70.1060">
    <property type="entry name" value="Dimeric alpha+beta barrel"/>
    <property type="match status" value="1"/>
</dbReference>
<evidence type="ECO:0000256" key="1">
    <source>
        <dbReference type="ARBA" id="ARBA00007689"/>
    </source>
</evidence>
<evidence type="ECO:0000313" key="3">
    <source>
        <dbReference type="EMBL" id="MBB5751956.1"/>
    </source>
</evidence>
<dbReference type="RefSeq" id="WP_183853184.1">
    <property type="nucleotide sequence ID" value="NZ_JACHOO010000002.1"/>
</dbReference>
<protein>
    <recommendedName>
        <fullName evidence="2">YCII-related domain-containing protein</fullName>
    </recommendedName>
</protein>
<comment type="similarity">
    <text evidence="1">Belongs to the YciI family.</text>
</comment>
<dbReference type="SUPFAM" id="SSF54909">
    <property type="entry name" value="Dimeric alpha+beta barrel"/>
    <property type="match status" value="1"/>
</dbReference>
<evidence type="ECO:0000313" key="4">
    <source>
        <dbReference type="Proteomes" id="UP000523821"/>
    </source>
</evidence>
<sequence>MRFLCLVYVDGATFEGFGEQDHRRLIEESLAYDAGLTARGHFVAADALVAPSEAVTVRVRGGRVATAEGPYAADGPQLGGFLLIDARDLAEAAEIAAGVPMARHGGIEVRPVMPLG</sequence>
<dbReference type="EMBL" id="JACHOO010000002">
    <property type="protein sequence ID" value="MBB5751956.1"/>
    <property type="molecule type" value="Genomic_DNA"/>
</dbReference>
<dbReference type="AlphaFoldDB" id="A0A7W9CUW1"/>
<dbReference type="PANTHER" id="PTHR35174:SF3">
    <property type="entry name" value="BLL7171 PROTEIN"/>
    <property type="match status" value="1"/>
</dbReference>
<dbReference type="Proteomes" id="UP000523821">
    <property type="component" value="Unassembled WGS sequence"/>
</dbReference>
<gene>
    <name evidence="3" type="ORF">GGQ63_001008</name>
</gene>
<dbReference type="PANTHER" id="PTHR35174">
    <property type="entry name" value="BLL7171 PROTEIN-RELATED"/>
    <property type="match status" value="1"/>
</dbReference>
<accession>A0A7W9CUW1</accession>
<name>A0A7W9CUW1_9HYPH</name>
<organism evidence="3 4">
    <name type="scientific">Prosthecomicrobium pneumaticum</name>
    <dbReference type="NCBI Taxonomy" id="81895"/>
    <lineage>
        <taxon>Bacteria</taxon>
        <taxon>Pseudomonadati</taxon>
        <taxon>Pseudomonadota</taxon>
        <taxon>Alphaproteobacteria</taxon>
        <taxon>Hyphomicrobiales</taxon>
        <taxon>Kaistiaceae</taxon>
        <taxon>Prosthecomicrobium</taxon>
    </lineage>
</organism>
<feature type="domain" description="YCII-related" evidence="2">
    <location>
        <begin position="1"/>
        <end position="114"/>
    </location>
</feature>
<dbReference type="InterPro" id="IPR011008">
    <property type="entry name" value="Dimeric_a/b-barrel"/>
</dbReference>